<evidence type="ECO:0000313" key="4">
    <source>
        <dbReference type="Proteomes" id="UP000321408"/>
    </source>
</evidence>
<reference evidence="3 4" key="1">
    <citation type="journal article" date="2020" name="Nature">
        <title>Isolation of an archaeon at the prokaryote-eukaryote interface.</title>
        <authorList>
            <person name="Imachi H."/>
            <person name="Nobu M.K."/>
            <person name="Nakahara N."/>
            <person name="Morono Y."/>
            <person name="Ogawara M."/>
            <person name="Takaki Y."/>
            <person name="Takano Y."/>
            <person name="Uematsu K."/>
            <person name="Ikuta T."/>
            <person name="Ito M."/>
            <person name="Matsui Y."/>
            <person name="Miyazaki M."/>
            <person name="Murata K."/>
            <person name="Saito Y."/>
            <person name="Sakai S."/>
            <person name="Song C."/>
            <person name="Tasumi E."/>
            <person name="Yamanaka Y."/>
            <person name="Yamaguchi T."/>
            <person name="Kamagata Y."/>
            <person name="Tamaki H."/>
            <person name="Takai K."/>
        </authorList>
    </citation>
    <scope>NUCLEOTIDE SEQUENCE [LARGE SCALE GENOMIC DNA]</scope>
    <source>
        <strain evidence="3 4">MK-D1</strain>
    </source>
</reference>
<gene>
    <name evidence="3" type="ORF">DSAG12_02879</name>
</gene>
<dbReference type="SUPFAM" id="SSF56601">
    <property type="entry name" value="beta-lactamase/transpeptidase-like"/>
    <property type="match status" value="1"/>
</dbReference>
<dbReference type="OrthoDB" id="111095at2157"/>
<accession>A0A5B9DDT8</accession>
<dbReference type="PANTHER" id="PTHR46825">
    <property type="entry name" value="D-ALANYL-D-ALANINE-CARBOXYPEPTIDASE/ENDOPEPTIDASE AMPH"/>
    <property type="match status" value="1"/>
</dbReference>
<organism evidence="3 4">
    <name type="scientific">Promethearchaeum syntrophicum</name>
    <dbReference type="NCBI Taxonomy" id="2594042"/>
    <lineage>
        <taxon>Archaea</taxon>
        <taxon>Promethearchaeati</taxon>
        <taxon>Promethearchaeota</taxon>
        <taxon>Promethearchaeia</taxon>
        <taxon>Promethearchaeales</taxon>
        <taxon>Promethearchaeaceae</taxon>
        <taxon>Promethearchaeum</taxon>
    </lineage>
</organism>
<dbReference type="InterPro" id="IPR050491">
    <property type="entry name" value="AmpC-like"/>
</dbReference>
<keyword evidence="1" id="KW-0812">Transmembrane</keyword>
<dbReference type="RefSeq" id="WP_147663966.1">
    <property type="nucleotide sequence ID" value="NZ_CP042905.2"/>
</dbReference>
<feature type="domain" description="Beta-lactamase-related" evidence="2">
    <location>
        <begin position="93"/>
        <end position="404"/>
    </location>
</feature>
<keyword evidence="1" id="KW-0472">Membrane</keyword>
<keyword evidence="1" id="KW-1133">Transmembrane helix</keyword>
<name>A0A5B9DDT8_9ARCH</name>
<reference evidence="3 4" key="2">
    <citation type="journal article" date="2024" name="Int. J. Syst. Evol. Microbiol.">
        <title>Promethearchaeum syntrophicum gen. nov., sp. nov., an anaerobic, obligately syntrophic archaeon, the first isolate of the lineage 'Asgard' archaea, and proposal of the new archaeal phylum Promethearchaeota phyl. nov. and kingdom Promethearchaeati regn. nov.</title>
        <authorList>
            <person name="Imachi H."/>
            <person name="Nobu M.K."/>
            <person name="Kato S."/>
            <person name="Takaki Y."/>
            <person name="Miyazaki M."/>
            <person name="Miyata M."/>
            <person name="Ogawara M."/>
            <person name="Saito Y."/>
            <person name="Sakai S."/>
            <person name="Tahara Y.O."/>
            <person name="Takano Y."/>
            <person name="Tasumi E."/>
            <person name="Uematsu K."/>
            <person name="Yoshimura T."/>
            <person name="Itoh T."/>
            <person name="Ohkuma M."/>
            <person name="Takai K."/>
        </authorList>
    </citation>
    <scope>NUCLEOTIDE SEQUENCE [LARGE SCALE GENOMIC DNA]</scope>
    <source>
        <strain evidence="3 4">MK-D1</strain>
    </source>
</reference>
<evidence type="ECO:0000256" key="1">
    <source>
        <dbReference type="SAM" id="Phobius"/>
    </source>
</evidence>
<keyword evidence="3" id="KW-0378">Hydrolase</keyword>
<feature type="transmembrane region" description="Helical" evidence="1">
    <location>
        <begin position="649"/>
        <end position="669"/>
    </location>
</feature>
<proteinExistence type="predicted"/>
<dbReference type="EMBL" id="CP042905">
    <property type="protein sequence ID" value="QEE17047.1"/>
    <property type="molecule type" value="Genomic_DNA"/>
</dbReference>
<dbReference type="PANTHER" id="PTHR46825:SF9">
    <property type="entry name" value="BETA-LACTAMASE-RELATED DOMAIN-CONTAINING PROTEIN"/>
    <property type="match status" value="1"/>
</dbReference>
<evidence type="ECO:0000259" key="2">
    <source>
        <dbReference type="Pfam" id="PF00144"/>
    </source>
</evidence>
<feature type="transmembrane region" description="Helical" evidence="1">
    <location>
        <begin position="536"/>
        <end position="555"/>
    </location>
</feature>
<dbReference type="GeneID" id="41330857"/>
<feature type="transmembrane region" description="Helical" evidence="1">
    <location>
        <begin position="689"/>
        <end position="708"/>
    </location>
</feature>
<dbReference type="GO" id="GO:0004180">
    <property type="term" value="F:carboxypeptidase activity"/>
    <property type="evidence" value="ECO:0007669"/>
    <property type="project" value="UniProtKB-KW"/>
</dbReference>
<keyword evidence="4" id="KW-1185">Reference proteome</keyword>
<evidence type="ECO:0000313" key="3">
    <source>
        <dbReference type="EMBL" id="QEE17047.1"/>
    </source>
</evidence>
<sequence>MMPKPRTTIRNYSRKKEKLIFFFILLTVFSSSLVFLNEKGTSEILPDGSVDNFRKNNIFPSQVSNEIPDISNLTQLEDFLDYYIPFLLTELDTMGGVISVVKDDTLLISKGYGYSDIEKVKPVEPNSTQFRVGSVSKLFTWTGIMQLVEQDILDLDTDINDYLKSFQVPETFSEPITLKYLLTHTAGFEETYSPIISDIDLYSTLEEELKTKLPPRIRPPGIMTSYSNFGTALAGFIIEETTGIKYEEFIEENILKVLGMNRSSFYQPLPLNLTEDSGVPTGFYYDNNQFYEGFYEYISIVPAGGMSTTANDMANFMIANLNNGTFKQNQILQNNTIQEMQSEQFTTHPQFPGMCYGFYELPHDYLRIIGHGGDMVFYHSLMSLIPEENLGIFISFNSLDSVPAPYAFLNNLLNRFFPPSEKDPIIPLDNHEFRVNLYTGIYELTRRPYSTIDKILHRTYSEDIYEITANSNGELNVFGIPFIEIEPFLLQDTSGYGLYLAFIVDEEGKITHFYMNDSPVVAFEKLADYDTNSFQLGFFIFISSIFGLSIIYWLSKGIFELIKERKERKEQKSRDITKETINQKNTSKSDVQISNVFKEKNKPKITSGLPYLLVFAEILINIIFGLLLFPNLTTRFIPGYDFETNINKILIMPIFFIVMVIGTIIYAVLGWFELTVDKSKRKWSHWDQIHYTIIAIAGIGWIWFLNYWNLIGLFSEGI</sequence>
<dbReference type="Proteomes" id="UP000321408">
    <property type="component" value="Chromosome"/>
</dbReference>
<dbReference type="InterPro" id="IPR001466">
    <property type="entry name" value="Beta-lactam-related"/>
</dbReference>
<dbReference type="KEGG" id="psyt:DSAG12_02879"/>
<dbReference type="Pfam" id="PF00144">
    <property type="entry name" value="Beta-lactamase"/>
    <property type="match status" value="1"/>
</dbReference>
<dbReference type="InterPro" id="IPR012338">
    <property type="entry name" value="Beta-lactam/transpept-like"/>
</dbReference>
<feature type="transmembrane region" description="Helical" evidence="1">
    <location>
        <begin position="608"/>
        <end position="629"/>
    </location>
</feature>
<protein>
    <submittedName>
        <fullName evidence="3">Serine hydrolase domain-containing protein</fullName>
        <ecNumber evidence="3">3.-.-.-</ecNumber>
    </submittedName>
</protein>
<dbReference type="EC" id="3.-.-.-" evidence="3"/>
<dbReference type="AlphaFoldDB" id="A0A5B9DDT8"/>
<dbReference type="Gene3D" id="3.40.710.10">
    <property type="entry name" value="DD-peptidase/beta-lactamase superfamily"/>
    <property type="match status" value="1"/>
</dbReference>